<comment type="caution">
    <text evidence="2">The sequence shown here is derived from an EMBL/GenBank/DDBJ whole genome shotgun (WGS) entry which is preliminary data.</text>
</comment>
<name>A0AA38L6J2_TAXCH</name>
<evidence type="ECO:0000313" key="2">
    <source>
        <dbReference type="EMBL" id="KAH9313476.1"/>
    </source>
</evidence>
<evidence type="ECO:0000256" key="1">
    <source>
        <dbReference type="SAM" id="MobiDB-lite"/>
    </source>
</evidence>
<accession>A0AA38L6J2</accession>
<feature type="non-terminal residue" evidence="2">
    <location>
        <position position="50"/>
    </location>
</feature>
<dbReference type="AlphaFoldDB" id="A0AA38L6J2"/>
<dbReference type="Proteomes" id="UP000824469">
    <property type="component" value="Unassembled WGS sequence"/>
</dbReference>
<gene>
    <name evidence="2" type="ORF">KI387_044595</name>
</gene>
<feature type="region of interest" description="Disordered" evidence="1">
    <location>
        <begin position="11"/>
        <end position="50"/>
    </location>
</feature>
<dbReference type="EMBL" id="JAHRHJ020000006">
    <property type="protein sequence ID" value="KAH9313476.1"/>
    <property type="molecule type" value="Genomic_DNA"/>
</dbReference>
<reference evidence="2 3" key="1">
    <citation type="journal article" date="2021" name="Nat. Plants">
        <title>The Taxus genome provides insights into paclitaxel biosynthesis.</title>
        <authorList>
            <person name="Xiong X."/>
            <person name="Gou J."/>
            <person name="Liao Q."/>
            <person name="Li Y."/>
            <person name="Zhou Q."/>
            <person name="Bi G."/>
            <person name="Li C."/>
            <person name="Du R."/>
            <person name="Wang X."/>
            <person name="Sun T."/>
            <person name="Guo L."/>
            <person name="Liang H."/>
            <person name="Lu P."/>
            <person name="Wu Y."/>
            <person name="Zhang Z."/>
            <person name="Ro D.K."/>
            <person name="Shang Y."/>
            <person name="Huang S."/>
            <person name="Yan J."/>
        </authorList>
    </citation>
    <scope>NUCLEOTIDE SEQUENCE [LARGE SCALE GENOMIC DNA]</scope>
    <source>
        <strain evidence="2">Ta-2019</strain>
    </source>
</reference>
<proteinExistence type="predicted"/>
<sequence length="50" mass="5411">LGFPPLVHQLGWGSPVAPEPRTHDGWSLPPLPPPPLDKLPQTTLVISPTR</sequence>
<feature type="non-terminal residue" evidence="2">
    <location>
        <position position="1"/>
    </location>
</feature>
<evidence type="ECO:0000313" key="3">
    <source>
        <dbReference type="Proteomes" id="UP000824469"/>
    </source>
</evidence>
<organism evidence="2 3">
    <name type="scientific">Taxus chinensis</name>
    <name type="common">Chinese yew</name>
    <name type="synonym">Taxus wallichiana var. chinensis</name>
    <dbReference type="NCBI Taxonomy" id="29808"/>
    <lineage>
        <taxon>Eukaryota</taxon>
        <taxon>Viridiplantae</taxon>
        <taxon>Streptophyta</taxon>
        <taxon>Embryophyta</taxon>
        <taxon>Tracheophyta</taxon>
        <taxon>Spermatophyta</taxon>
        <taxon>Pinopsida</taxon>
        <taxon>Pinidae</taxon>
        <taxon>Conifers II</taxon>
        <taxon>Cupressales</taxon>
        <taxon>Taxaceae</taxon>
        <taxon>Taxus</taxon>
    </lineage>
</organism>
<protein>
    <submittedName>
        <fullName evidence="2">Uncharacterized protein</fullName>
    </submittedName>
</protein>
<feature type="compositionally biased region" description="Polar residues" evidence="1">
    <location>
        <begin position="41"/>
        <end position="50"/>
    </location>
</feature>
<keyword evidence="3" id="KW-1185">Reference proteome</keyword>